<dbReference type="SMART" id="SM00415">
    <property type="entry name" value="HSF"/>
    <property type="match status" value="1"/>
</dbReference>
<evidence type="ECO:0000313" key="11">
    <source>
        <dbReference type="Proteomes" id="UP000285430"/>
    </source>
</evidence>
<comment type="caution">
    <text evidence="9">The sequence shown here is derived from an EMBL/GenBank/DDBJ whole genome shotgun (WGS) entry which is preliminary data.</text>
</comment>
<evidence type="ECO:0000256" key="5">
    <source>
        <dbReference type="ARBA" id="ARBA00023242"/>
    </source>
</evidence>
<gene>
    <name evidence="9" type="ORF">DYB35_006983</name>
    <name evidence="10" type="ORF">DYB37_009703</name>
</gene>
<evidence type="ECO:0000256" key="1">
    <source>
        <dbReference type="ARBA" id="ARBA00004123"/>
    </source>
</evidence>
<proteinExistence type="inferred from homology"/>
<evidence type="ECO:0000313" key="9">
    <source>
        <dbReference type="EMBL" id="RHY99028.1"/>
    </source>
</evidence>
<dbReference type="InterPro" id="IPR036388">
    <property type="entry name" value="WH-like_DNA-bd_sf"/>
</dbReference>
<comment type="similarity">
    <text evidence="6">Belongs to the HSF family.</text>
</comment>
<dbReference type="GO" id="GO:0005634">
    <property type="term" value="C:nucleus"/>
    <property type="evidence" value="ECO:0007669"/>
    <property type="project" value="UniProtKB-SubCell"/>
</dbReference>
<comment type="subcellular location">
    <subcellularLocation>
        <location evidence="1">Nucleus</location>
    </subcellularLocation>
</comment>
<name>A0A418DRZ4_APHAT</name>
<dbReference type="Gene3D" id="1.10.10.10">
    <property type="entry name" value="Winged helix-like DNA-binding domain superfamily/Winged helix DNA-binding domain"/>
    <property type="match status" value="1"/>
</dbReference>
<keyword evidence="4" id="KW-0804">Transcription</keyword>
<reference evidence="11 12" key="1">
    <citation type="submission" date="2018-08" db="EMBL/GenBank/DDBJ databases">
        <title>Aphanomyces genome sequencing and annotation.</title>
        <authorList>
            <person name="Minardi D."/>
            <person name="Oidtmann B."/>
            <person name="Van Der Giezen M."/>
            <person name="Studholme D.J."/>
        </authorList>
    </citation>
    <scope>NUCLEOTIDE SEQUENCE [LARGE SCALE GENOMIC DNA]</scope>
    <source>
        <strain evidence="10 11">Da</strain>
        <strain evidence="9 12">Sv</strain>
    </source>
</reference>
<dbReference type="GO" id="GO:0043565">
    <property type="term" value="F:sequence-specific DNA binding"/>
    <property type="evidence" value="ECO:0007669"/>
    <property type="project" value="InterPro"/>
</dbReference>
<sequence length="255" mass="29449">MNARRKVSSAAIFLKKTYDMIDTAPSSVAGWSDDGGSFIVREPKEFAAYMLPKYFKHSNFSSFVRQLNFYGFRKTKKEVLLVALETDDLKNSWEFHHELFHQHKPHLMAKIKRKTNYTEQFSDATSTGDDIDDLRNDVTEIKTHLTNLTDQIASLSRLVHSVCHDSLKRSRDDEEPSFVAEKPPPQQRRVMYEQQQQQFVDNLQYVDVIPFDMLAAPGAHTYATASDMQLRQTLLDAFAYPKPTSDDDDQYRIAL</sequence>
<dbReference type="FunFam" id="1.10.10.10:FF:000027">
    <property type="entry name" value="Heat shock transcription factor 1"/>
    <property type="match status" value="1"/>
</dbReference>
<accession>A0A418DRZ4</accession>
<feature type="domain" description="HSF-type DNA-binding" evidence="8">
    <location>
        <begin position="9"/>
        <end position="114"/>
    </location>
</feature>
<keyword evidence="5" id="KW-0539">Nucleus</keyword>
<organism evidence="9 12">
    <name type="scientific">Aphanomyces astaci</name>
    <name type="common">Crayfish plague agent</name>
    <dbReference type="NCBI Taxonomy" id="112090"/>
    <lineage>
        <taxon>Eukaryota</taxon>
        <taxon>Sar</taxon>
        <taxon>Stramenopiles</taxon>
        <taxon>Oomycota</taxon>
        <taxon>Saprolegniomycetes</taxon>
        <taxon>Saprolegniales</taxon>
        <taxon>Verrucalvaceae</taxon>
        <taxon>Aphanomyces</taxon>
    </lineage>
</organism>
<dbReference type="Proteomes" id="UP000285712">
    <property type="component" value="Unassembled WGS sequence"/>
</dbReference>
<evidence type="ECO:0000259" key="8">
    <source>
        <dbReference type="SMART" id="SM00415"/>
    </source>
</evidence>
<dbReference type="VEuPathDB" id="FungiDB:H257_13437"/>
<evidence type="ECO:0000313" key="10">
    <source>
        <dbReference type="EMBL" id="RHZ16071.1"/>
    </source>
</evidence>
<evidence type="ECO:0000256" key="3">
    <source>
        <dbReference type="ARBA" id="ARBA00023125"/>
    </source>
</evidence>
<keyword evidence="2" id="KW-0805">Transcription regulation</keyword>
<dbReference type="PANTHER" id="PTHR10015:SF206">
    <property type="entry name" value="HSF-TYPE DNA-BINDING DOMAIN-CONTAINING PROTEIN"/>
    <property type="match status" value="1"/>
</dbReference>
<dbReference type="Pfam" id="PF00447">
    <property type="entry name" value="HSF_DNA-bind"/>
    <property type="match status" value="1"/>
</dbReference>
<dbReference type="GO" id="GO:0003700">
    <property type="term" value="F:DNA-binding transcription factor activity"/>
    <property type="evidence" value="ECO:0007669"/>
    <property type="project" value="InterPro"/>
</dbReference>
<dbReference type="InterPro" id="IPR036390">
    <property type="entry name" value="WH_DNA-bd_sf"/>
</dbReference>
<evidence type="ECO:0000256" key="6">
    <source>
        <dbReference type="RuleBase" id="RU004020"/>
    </source>
</evidence>
<feature type="region of interest" description="Disordered" evidence="7">
    <location>
        <begin position="167"/>
        <end position="186"/>
    </location>
</feature>
<protein>
    <recommendedName>
        <fullName evidence="8">HSF-type DNA-binding domain-containing protein</fullName>
    </recommendedName>
</protein>
<keyword evidence="3" id="KW-0238">DNA-binding</keyword>
<dbReference type="AlphaFoldDB" id="A0A418DRZ4"/>
<evidence type="ECO:0000256" key="2">
    <source>
        <dbReference type="ARBA" id="ARBA00023015"/>
    </source>
</evidence>
<dbReference type="PANTHER" id="PTHR10015">
    <property type="entry name" value="HEAT SHOCK TRANSCRIPTION FACTOR"/>
    <property type="match status" value="1"/>
</dbReference>
<dbReference type="InterPro" id="IPR000232">
    <property type="entry name" value="HSF_DNA-bd"/>
</dbReference>
<dbReference type="EMBL" id="QUTH01004003">
    <property type="protein sequence ID" value="RHZ16071.1"/>
    <property type="molecule type" value="Genomic_DNA"/>
</dbReference>
<dbReference type="Proteomes" id="UP000285430">
    <property type="component" value="Unassembled WGS sequence"/>
</dbReference>
<evidence type="ECO:0000256" key="4">
    <source>
        <dbReference type="ARBA" id="ARBA00023163"/>
    </source>
</evidence>
<evidence type="ECO:0000313" key="12">
    <source>
        <dbReference type="Proteomes" id="UP000285712"/>
    </source>
</evidence>
<dbReference type="SUPFAM" id="SSF46785">
    <property type="entry name" value="Winged helix' DNA-binding domain"/>
    <property type="match status" value="1"/>
</dbReference>
<dbReference type="PRINTS" id="PR00056">
    <property type="entry name" value="HSFDOMAIN"/>
</dbReference>
<evidence type="ECO:0000256" key="7">
    <source>
        <dbReference type="SAM" id="MobiDB-lite"/>
    </source>
</evidence>
<dbReference type="EMBL" id="QUTG01001667">
    <property type="protein sequence ID" value="RHY99028.1"/>
    <property type="molecule type" value="Genomic_DNA"/>
</dbReference>